<keyword evidence="2" id="KW-1185">Reference proteome</keyword>
<evidence type="ECO:0000313" key="2">
    <source>
        <dbReference type="Proteomes" id="UP000612282"/>
    </source>
</evidence>
<protein>
    <submittedName>
        <fullName evidence="1">Uncharacterized protein</fullName>
    </submittedName>
</protein>
<comment type="caution">
    <text evidence="1">The sequence shown here is derived from an EMBL/GenBank/DDBJ whole genome shotgun (WGS) entry which is preliminary data.</text>
</comment>
<evidence type="ECO:0000313" key="1">
    <source>
        <dbReference type="EMBL" id="GID60640.1"/>
    </source>
</evidence>
<dbReference type="EMBL" id="BOMG01000111">
    <property type="protein sequence ID" value="GID60640.1"/>
    <property type="molecule type" value="Genomic_DNA"/>
</dbReference>
<reference evidence="1 2" key="1">
    <citation type="submission" date="2021-01" db="EMBL/GenBank/DDBJ databases">
        <title>Whole genome shotgun sequence of Actinoplanes couchii NBRC 106145.</title>
        <authorList>
            <person name="Komaki H."/>
            <person name="Tamura T."/>
        </authorList>
    </citation>
    <scope>NUCLEOTIDE SEQUENCE [LARGE SCALE GENOMIC DNA]</scope>
    <source>
        <strain evidence="1 2">NBRC 106145</strain>
    </source>
</reference>
<proteinExistence type="predicted"/>
<accession>A0ABQ3XQ50</accession>
<dbReference type="Gene3D" id="1.10.238.160">
    <property type="match status" value="1"/>
</dbReference>
<dbReference type="Proteomes" id="UP000612282">
    <property type="component" value="Unassembled WGS sequence"/>
</dbReference>
<organism evidence="1 2">
    <name type="scientific">Actinoplanes couchii</name>
    <dbReference type="NCBI Taxonomy" id="403638"/>
    <lineage>
        <taxon>Bacteria</taxon>
        <taxon>Bacillati</taxon>
        <taxon>Actinomycetota</taxon>
        <taxon>Actinomycetes</taxon>
        <taxon>Micromonosporales</taxon>
        <taxon>Micromonosporaceae</taxon>
        <taxon>Actinoplanes</taxon>
    </lineage>
</organism>
<name>A0ABQ3XQ50_9ACTN</name>
<gene>
    <name evidence="1" type="ORF">Aco03nite_090440</name>
</gene>
<sequence length="118" mass="12834">MTVIFGPDIQLHVTGASAECELVPGGPDNGSGHITTLRIGVVVQHALSQGAKPLELVGTSEIKKMLGVGRQRVYQLTCRHNFPSPAASLDCGKVWFKSEVQEWIDRYRSSTLQQSSDI</sequence>